<evidence type="ECO:0000313" key="3">
    <source>
        <dbReference type="Proteomes" id="UP000007809"/>
    </source>
</evidence>
<sequence length="95" mass="10055">MTGRPAGNAEPPGCADAARYPLLAAWMRIAEGPSAAEQLARGVDFLLDGIERRNTQLGHGQAPTSGPAEVLRSVPSRRSGCRHRVARSSSSSTWT</sequence>
<dbReference type="AlphaFoldDB" id="F4CLN9"/>
<gene>
    <name evidence="2" type="ordered locus">Psed_4951</name>
</gene>
<name>F4CLN9_PSEUX</name>
<dbReference type="SUPFAM" id="SSF48498">
    <property type="entry name" value="Tetracyclin repressor-like, C-terminal domain"/>
    <property type="match status" value="1"/>
</dbReference>
<protein>
    <submittedName>
        <fullName evidence="2">Uncharacterized protein</fullName>
    </submittedName>
</protein>
<organism evidence="2 3">
    <name type="scientific">Pseudonocardia dioxanivorans (strain ATCC 55486 / DSM 44775 / JCM 13855 / CB1190)</name>
    <dbReference type="NCBI Taxonomy" id="675635"/>
    <lineage>
        <taxon>Bacteria</taxon>
        <taxon>Bacillati</taxon>
        <taxon>Actinomycetota</taxon>
        <taxon>Actinomycetes</taxon>
        <taxon>Pseudonocardiales</taxon>
        <taxon>Pseudonocardiaceae</taxon>
        <taxon>Pseudonocardia</taxon>
    </lineage>
</organism>
<dbReference type="Gene3D" id="1.10.357.10">
    <property type="entry name" value="Tetracycline Repressor, domain 2"/>
    <property type="match status" value="1"/>
</dbReference>
<reference evidence="2 3" key="1">
    <citation type="journal article" date="2011" name="J. Bacteriol.">
        <title>Genome sequence of the 1,4-dioxane-degrading Pseudonocardia dioxanivorans strain CB1190.</title>
        <authorList>
            <person name="Sales C.M."/>
            <person name="Mahendra S."/>
            <person name="Grostern A."/>
            <person name="Parales R.E."/>
            <person name="Goodwin L.A."/>
            <person name="Woyke T."/>
            <person name="Nolan M."/>
            <person name="Lapidus A."/>
            <person name="Chertkov O."/>
            <person name="Ovchinnikova G."/>
            <person name="Sczyrba A."/>
            <person name="Alvarez-Cohen L."/>
        </authorList>
    </citation>
    <scope>NUCLEOTIDE SEQUENCE [LARGE SCALE GENOMIC DNA]</scope>
    <source>
        <strain evidence="3">ATCC 55486 / DSM 44775 / JCM 13855 / CB1190</strain>
    </source>
</reference>
<dbReference type="STRING" id="675635.Psed_4951"/>
<accession>F4CLN9</accession>
<dbReference type="KEGG" id="pdx:Psed_4951"/>
<evidence type="ECO:0000313" key="2">
    <source>
        <dbReference type="EMBL" id="AEA27092.1"/>
    </source>
</evidence>
<evidence type="ECO:0000256" key="1">
    <source>
        <dbReference type="SAM" id="MobiDB-lite"/>
    </source>
</evidence>
<dbReference type="HOGENOM" id="CLU_2370718_0_0_11"/>
<dbReference type="InterPro" id="IPR036271">
    <property type="entry name" value="Tet_transcr_reg_TetR-rel_C_sf"/>
</dbReference>
<proteinExistence type="predicted"/>
<keyword evidence="3" id="KW-1185">Reference proteome</keyword>
<dbReference type="EMBL" id="CP002593">
    <property type="protein sequence ID" value="AEA27092.1"/>
    <property type="molecule type" value="Genomic_DNA"/>
</dbReference>
<feature type="region of interest" description="Disordered" evidence="1">
    <location>
        <begin position="56"/>
        <end position="95"/>
    </location>
</feature>
<dbReference type="Proteomes" id="UP000007809">
    <property type="component" value="Chromosome"/>
</dbReference>